<proteinExistence type="predicted"/>
<feature type="domain" description="PGG" evidence="9">
    <location>
        <begin position="495"/>
        <end position="615"/>
    </location>
</feature>
<keyword evidence="5 7" id="KW-0040">ANK repeat</keyword>
<feature type="repeat" description="ANK" evidence="7">
    <location>
        <begin position="366"/>
        <end position="398"/>
    </location>
</feature>
<accession>A0ABD3HHF4</accession>
<comment type="caution">
    <text evidence="10">The sequence shown here is derived from an EMBL/GenBank/DDBJ whole genome shotgun (WGS) entry which is preliminary data.</text>
</comment>
<sequence>MRVAKLVTEMKVTEDVQNAAAYPVEGSYTRFYNWSSISEMNSDWDMCSVTGILYSVKALRPIIDKLPKPRHESNLPEDRAISSLKGMIEIARDVIGVSKVDLMGAEIANTTRQLTSAWDLWDRSSTEDWPKWSWHLATSDNSVELKEAMCKVFAYLPITDEDLTLLKQGMSWATAVMNEDFLQMYFGIDGLQVRLMQLMMSRPEESRKDVLELRKEVHKFLTGAGGDDNPISSDGNLVPSCKRTLRSPSTLSTLLESELNRERENIWRLVSWKQEKGRENQFLLSRLLWQEARRFLELLFAPGKPFCIKYSECTNGDGAPTLPTLLHYACLYSADNSAPVISEIFKSTLLSADRKRELLEYASPCHGLRPLHIAVIGGNRMAVKVLLEHHRVLDINSNINSVDCGQRTPLHWAVYSRDAEMVKLLVNHCITANQSLNALDEDSDFNCPMETAIMWDESGKWNSAGNAAVADHLMRAPEVERQIDREYRDRQVFVDAANAILVGAALIASVTFAGWLQPPLGYVEYSQYPVGNSNSGNFNSFAAIEQELLIKIFWVFNSFSFFFAVGTVVAGSGAVLPRRYFIRRAVRGLNRWLMLTCMMLTVSIACGLGAFTAAGLVVLPPRFAFELYMIVPAIVGIMACTSIIAVYISRLWSSWEHLWKNNFFLTGWRKPTSPYCTREVVQGYIALAHMELQTLELLRRILSLEQFEYMHSVAIQIQRELNMSLADVTPELQRRCSDLVVTKLRSCKGNAKDGFQEFIEVRGRELCFSAMAPPDLQKEKVVEYLKDQRKGRKKEIRSVLDFCKHESENPQVQIAEVLAGIRKIMQTD</sequence>
<evidence type="ECO:0000313" key="10">
    <source>
        <dbReference type="EMBL" id="KAL3689501.1"/>
    </source>
</evidence>
<keyword evidence="3" id="KW-0677">Repeat</keyword>
<dbReference type="InterPro" id="IPR002110">
    <property type="entry name" value="Ankyrin_rpt"/>
</dbReference>
<evidence type="ECO:0000256" key="7">
    <source>
        <dbReference type="PROSITE-ProRule" id="PRU00023"/>
    </source>
</evidence>
<dbReference type="SUPFAM" id="SSF48403">
    <property type="entry name" value="Ankyrin repeat"/>
    <property type="match status" value="1"/>
</dbReference>
<keyword evidence="2 8" id="KW-0812">Transmembrane</keyword>
<evidence type="ECO:0000313" key="11">
    <source>
        <dbReference type="Proteomes" id="UP001633002"/>
    </source>
</evidence>
<dbReference type="InterPro" id="IPR026961">
    <property type="entry name" value="PGG_dom"/>
</dbReference>
<name>A0ABD3HHF4_9MARC</name>
<evidence type="ECO:0000256" key="3">
    <source>
        <dbReference type="ARBA" id="ARBA00022737"/>
    </source>
</evidence>
<evidence type="ECO:0000256" key="8">
    <source>
        <dbReference type="SAM" id="Phobius"/>
    </source>
</evidence>
<dbReference type="PROSITE" id="PS50297">
    <property type="entry name" value="ANK_REP_REGION"/>
    <property type="match status" value="1"/>
</dbReference>
<feature type="transmembrane region" description="Helical" evidence="8">
    <location>
        <begin position="548"/>
        <end position="571"/>
    </location>
</feature>
<dbReference type="InterPro" id="IPR036770">
    <property type="entry name" value="Ankyrin_rpt-contain_sf"/>
</dbReference>
<evidence type="ECO:0000256" key="1">
    <source>
        <dbReference type="ARBA" id="ARBA00004141"/>
    </source>
</evidence>
<dbReference type="Gene3D" id="1.25.40.20">
    <property type="entry name" value="Ankyrin repeat-containing domain"/>
    <property type="match status" value="1"/>
</dbReference>
<dbReference type="EMBL" id="JBJQOH010000004">
    <property type="protein sequence ID" value="KAL3689501.1"/>
    <property type="molecule type" value="Genomic_DNA"/>
</dbReference>
<keyword evidence="11" id="KW-1185">Reference proteome</keyword>
<dbReference type="Proteomes" id="UP001633002">
    <property type="component" value="Unassembled WGS sequence"/>
</dbReference>
<reference evidence="10 11" key="1">
    <citation type="submission" date="2024-09" db="EMBL/GenBank/DDBJ databases">
        <title>Chromosome-scale assembly of Riccia sorocarpa.</title>
        <authorList>
            <person name="Paukszto L."/>
        </authorList>
    </citation>
    <scope>NUCLEOTIDE SEQUENCE [LARGE SCALE GENOMIC DNA]</scope>
    <source>
        <strain evidence="10">LP-2024</strain>
        <tissue evidence="10">Aerial parts of the thallus</tissue>
    </source>
</reference>
<evidence type="ECO:0000256" key="4">
    <source>
        <dbReference type="ARBA" id="ARBA00022989"/>
    </source>
</evidence>
<feature type="transmembrane region" description="Helical" evidence="8">
    <location>
        <begin position="592"/>
        <end position="619"/>
    </location>
</feature>
<keyword evidence="6 8" id="KW-0472">Membrane</keyword>
<protein>
    <recommendedName>
        <fullName evidence="9">PGG domain-containing protein</fullName>
    </recommendedName>
</protein>
<evidence type="ECO:0000256" key="2">
    <source>
        <dbReference type="ARBA" id="ARBA00022692"/>
    </source>
</evidence>
<feature type="transmembrane region" description="Helical" evidence="8">
    <location>
        <begin position="625"/>
        <end position="648"/>
    </location>
</feature>
<keyword evidence="4 8" id="KW-1133">Transmembrane helix</keyword>
<organism evidence="10 11">
    <name type="scientific">Riccia sorocarpa</name>
    <dbReference type="NCBI Taxonomy" id="122646"/>
    <lineage>
        <taxon>Eukaryota</taxon>
        <taxon>Viridiplantae</taxon>
        <taxon>Streptophyta</taxon>
        <taxon>Embryophyta</taxon>
        <taxon>Marchantiophyta</taxon>
        <taxon>Marchantiopsida</taxon>
        <taxon>Marchantiidae</taxon>
        <taxon>Marchantiales</taxon>
        <taxon>Ricciaceae</taxon>
        <taxon>Riccia</taxon>
    </lineage>
</organism>
<evidence type="ECO:0000256" key="6">
    <source>
        <dbReference type="ARBA" id="ARBA00023136"/>
    </source>
</evidence>
<dbReference type="PANTHER" id="PTHR24186">
    <property type="entry name" value="PROTEIN PHOSPHATASE 1 REGULATORY SUBUNIT"/>
    <property type="match status" value="1"/>
</dbReference>
<dbReference type="PROSITE" id="PS50088">
    <property type="entry name" value="ANK_REPEAT"/>
    <property type="match status" value="1"/>
</dbReference>
<dbReference type="PANTHER" id="PTHR24186:SF38">
    <property type="entry name" value="ANKYRIN REPEAT FAMILY PROTEIN"/>
    <property type="match status" value="1"/>
</dbReference>
<dbReference type="Pfam" id="PF12796">
    <property type="entry name" value="Ank_2"/>
    <property type="match status" value="1"/>
</dbReference>
<gene>
    <name evidence="10" type="ORF">R1sor_015810</name>
</gene>
<dbReference type="GO" id="GO:0016020">
    <property type="term" value="C:membrane"/>
    <property type="evidence" value="ECO:0007669"/>
    <property type="project" value="UniProtKB-SubCell"/>
</dbReference>
<dbReference type="SMART" id="SM00248">
    <property type="entry name" value="ANK"/>
    <property type="match status" value="2"/>
</dbReference>
<comment type="subcellular location">
    <subcellularLocation>
        <location evidence="1">Membrane</location>
        <topology evidence="1">Multi-pass membrane protein</topology>
    </subcellularLocation>
</comment>
<dbReference type="AlphaFoldDB" id="A0ABD3HHF4"/>
<dbReference type="Pfam" id="PF13962">
    <property type="entry name" value="PGG"/>
    <property type="match status" value="1"/>
</dbReference>
<evidence type="ECO:0000259" key="9">
    <source>
        <dbReference type="Pfam" id="PF13962"/>
    </source>
</evidence>
<evidence type="ECO:0000256" key="5">
    <source>
        <dbReference type="ARBA" id="ARBA00023043"/>
    </source>
</evidence>